<dbReference type="GO" id="GO:0008270">
    <property type="term" value="F:zinc ion binding"/>
    <property type="evidence" value="ECO:0007669"/>
    <property type="project" value="UniProtKB-UniRule"/>
</dbReference>
<dbReference type="GO" id="GO:0005524">
    <property type="term" value="F:ATP binding"/>
    <property type="evidence" value="ECO:0007669"/>
    <property type="project" value="UniProtKB-UniRule"/>
</dbReference>
<dbReference type="PANTHER" id="PTHR42765:SF1">
    <property type="entry name" value="ISOLEUCINE--TRNA LIGASE, MITOCHONDRIAL"/>
    <property type="match status" value="1"/>
</dbReference>
<dbReference type="NCBIfam" id="TIGR00392">
    <property type="entry name" value="ileS"/>
    <property type="match status" value="1"/>
</dbReference>
<protein>
    <recommendedName>
        <fullName evidence="12">Isoleucine--tRNA ligase</fullName>
        <ecNumber evidence="12">6.1.1.5</ecNumber>
    </recommendedName>
    <alternativeName>
        <fullName evidence="12">Isoleucyl-tRNA synthetase</fullName>
        <shortName evidence="12">IleRS</shortName>
    </alternativeName>
</protein>
<dbReference type="InterPro" id="IPR014729">
    <property type="entry name" value="Rossmann-like_a/b/a_fold"/>
</dbReference>
<comment type="domain">
    <text evidence="12">IleRS has two distinct active sites: one for aminoacylation and one for editing. The misactivated valine is translocated from the active site to the editing site, which sterically excludes the correctly activated isoleucine. The single editing site contains two valyl binding pockets, one specific for each substrate (Val-AMP or Val-tRNA(Ile)).</text>
</comment>
<dbReference type="CDD" id="cd07960">
    <property type="entry name" value="Anticodon_Ia_Ile_BEm"/>
    <property type="match status" value="1"/>
</dbReference>
<dbReference type="EMBL" id="SLXU01000007">
    <property type="protein sequence ID" value="TCP60874.1"/>
    <property type="molecule type" value="Genomic_DNA"/>
</dbReference>
<feature type="binding site" evidence="12">
    <location>
        <position position="1015"/>
    </location>
    <ligand>
        <name>Zn(2+)</name>
        <dbReference type="ChEBI" id="CHEBI:29105"/>
    </ligand>
</feature>
<keyword evidence="9 12" id="KW-0030">Aminoacyl-tRNA synthetase</keyword>
<keyword evidence="5 12" id="KW-0547">Nucleotide-binding</keyword>
<keyword evidence="17" id="KW-1185">Reference proteome</keyword>
<dbReference type="SUPFAM" id="SSF50677">
    <property type="entry name" value="ValRS/IleRS/LeuRS editing domain"/>
    <property type="match status" value="1"/>
</dbReference>
<feature type="binding site" evidence="12">
    <location>
        <position position="996"/>
    </location>
    <ligand>
        <name>Zn(2+)</name>
        <dbReference type="ChEBI" id="CHEBI:29105"/>
    </ligand>
</feature>
<keyword evidence="4 12" id="KW-0479">Metal-binding</keyword>
<dbReference type="Gene3D" id="3.90.740.10">
    <property type="entry name" value="Valyl/Leucyl/Isoleucyl-tRNA synthetase, editing domain"/>
    <property type="match status" value="1"/>
</dbReference>
<evidence type="ECO:0000256" key="3">
    <source>
        <dbReference type="ARBA" id="ARBA00022598"/>
    </source>
</evidence>
<evidence type="ECO:0000256" key="2">
    <source>
        <dbReference type="ARBA" id="ARBA00022490"/>
    </source>
</evidence>
<dbReference type="InterPro" id="IPR033708">
    <property type="entry name" value="Anticodon_Ile_BEm"/>
</dbReference>
<feature type="domain" description="Aminoacyl-tRNA synthetase class Ia" evidence="13">
    <location>
        <begin position="32"/>
        <end position="740"/>
    </location>
</feature>
<proteinExistence type="inferred from homology"/>
<organism evidence="16 17">
    <name type="scientific">Rhodovulum bhavnagarense</name>
    <dbReference type="NCBI Taxonomy" id="992286"/>
    <lineage>
        <taxon>Bacteria</taxon>
        <taxon>Pseudomonadati</taxon>
        <taxon>Pseudomonadota</taxon>
        <taxon>Alphaproteobacteria</taxon>
        <taxon>Rhodobacterales</taxon>
        <taxon>Paracoccaceae</taxon>
        <taxon>Rhodovulum</taxon>
    </lineage>
</organism>
<dbReference type="PRINTS" id="PR00984">
    <property type="entry name" value="TRNASYNTHILE"/>
</dbReference>
<comment type="similarity">
    <text evidence="1 12">Belongs to the class-I aminoacyl-tRNA synthetase family. IleS type 1 subfamily.</text>
</comment>
<comment type="cofactor">
    <cofactor evidence="12">
        <name>Zn(2+)</name>
        <dbReference type="ChEBI" id="CHEBI:29105"/>
    </cofactor>
    <text evidence="12">Binds 1 zinc ion per subunit.</text>
</comment>
<evidence type="ECO:0000256" key="4">
    <source>
        <dbReference type="ARBA" id="ARBA00022723"/>
    </source>
</evidence>
<dbReference type="Pfam" id="PF08264">
    <property type="entry name" value="Anticodon_1"/>
    <property type="match status" value="1"/>
</dbReference>
<dbReference type="InterPro" id="IPR002300">
    <property type="entry name" value="aa-tRNA-synth_Ia"/>
</dbReference>
<keyword evidence="2 12" id="KW-0963">Cytoplasm</keyword>
<dbReference type="Pfam" id="PF06827">
    <property type="entry name" value="zf-FPG_IleRS"/>
    <property type="match status" value="1"/>
</dbReference>
<evidence type="ECO:0000256" key="12">
    <source>
        <dbReference type="HAMAP-Rule" id="MF_02002"/>
    </source>
</evidence>
<dbReference type="GO" id="GO:0000049">
    <property type="term" value="F:tRNA binding"/>
    <property type="evidence" value="ECO:0007669"/>
    <property type="project" value="InterPro"/>
</dbReference>
<dbReference type="InterPro" id="IPR010663">
    <property type="entry name" value="Znf_FPG/IleRS"/>
</dbReference>
<keyword evidence="8 12" id="KW-0648">Protein biosynthesis</keyword>
<dbReference type="AlphaFoldDB" id="A0A4R2REA7"/>
<feature type="short sequence motif" description="'KMSKS' region" evidence="12">
    <location>
        <begin position="702"/>
        <end position="706"/>
    </location>
</feature>
<evidence type="ECO:0000256" key="5">
    <source>
        <dbReference type="ARBA" id="ARBA00022741"/>
    </source>
</evidence>
<evidence type="ECO:0000259" key="14">
    <source>
        <dbReference type="Pfam" id="PF06827"/>
    </source>
</evidence>
<evidence type="ECO:0000256" key="7">
    <source>
        <dbReference type="ARBA" id="ARBA00022840"/>
    </source>
</evidence>
<evidence type="ECO:0000256" key="1">
    <source>
        <dbReference type="ARBA" id="ARBA00006887"/>
    </source>
</evidence>
<dbReference type="Proteomes" id="UP000295050">
    <property type="component" value="Unassembled WGS sequence"/>
</dbReference>
<accession>A0A4R2REA7</accession>
<comment type="catalytic activity">
    <reaction evidence="11 12">
        <text>tRNA(Ile) + L-isoleucine + ATP = L-isoleucyl-tRNA(Ile) + AMP + diphosphate</text>
        <dbReference type="Rhea" id="RHEA:11060"/>
        <dbReference type="Rhea" id="RHEA-COMP:9666"/>
        <dbReference type="Rhea" id="RHEA-COMP:9695"/>
        <dbReference type="ChEBI" id="CHEBI:30616"/>
        <dbReference type="ChEBI" id="CHEBI:33019"/>
        <dbReference type="ChEBI" id="CHEBI:58045"/>
        <dbReference type="ChEBI" id="CHEBI:78442"/>
        <dbReference type="ChEBI" id="CHEBI:78528"/>
        <dbReference type="ChEBI" id="CHEBI:456215"/>
        <dbReference type="EC" id="6.1.1.5"/>
    </reaction>
</comment>
<dbReference type="Gene3D" id="3.40.50.620">
    <property type="entry name" value="HUPs"/>
    <property type="match status" value="2"/>
</dbReference>
<feature type="domain" description="Methionyl/Valyl/Leucyl/Isoleucyl-tRNA synthetase anticodon-binding" evidence="15">
    <location>
        <begin position="784"/>
        <end position="934"/>
    </location>
</feature>
<dbReference type="InterPro" id="IPR009080">
    <property type="entry name" value="tRNAsynth_Ia_anticodon-bd"/>
</dbReference>
<feature type="binding site" evidence="12">
    <location>
        <position position="999"/>
    </location>
    <ligand>
        <name>Zn(2+)</name>
        <dbReference type="ChEBI" id="CHEBI:29105"/>
    </ligand>
</feature>
<dbReference type="FunFam" id="3.40.50.620:FF:000042">
    <property type="entry name" value="Isoleucine--tRNA ligase"/>
    <property type="match status" value="1"/>
</dbReference>
<evidence type="ECO:0000259" key="15">
    <source>
        <dbReference type="Pfam" id="PF08264"/>
    </source>
</evidence>
<evidence type="ECO:0000256" key="10">
    <source>
        <dbReference type="ARBA" id="ARBA00025217"/>
    </source>
</evidence>
<sequence>MCAETPDYKDTLFLPETEFPMRAGLPAREPGWLERWNRIGIYDRLREKPGRPPFILHDGPPYANGHLHIGHALNKILKDFIVRSQQMMGKDARYVPGWDCHGLPIEWKIEEQYRAKGLDKDEVDVVDFRQECRRFAEGWIDIQRDEFRRLGITGNWADPYLTMDYHAESVIAQEFMKFLMNGTLYQGSKPVMWSPVEKTALAEAEVEYHDHQSHTIWVKFPIIGYSDPAFDADWIALQAHPNYRSEDVGSFPSDRRVELTVEVMKARNAEWQDEVRRILADNPDYFSLKDAKVVIWTTTPWTIPQNRAVCFGPDIAYGLYRVTEAPEGSTAKPGEAVILADALAESVAAAARGATLERVRDVSAEELGALTLAHPFRGIEGGNGEWDFDVPMLPGDHVTDDAGTGFVHTAPSHGDDDYQIGLKYGLPMTYNVLEDGSFRPDLPIFGGQHILTSEGKEGPANVSVIKQLAYAGALLAKGKLKHSYPHSWRSKAPLIYRNTPQWFAAIDHKLDDGMGTYGDTIRSRALTSIDQLVKWTPQTGRNRLYSMIEARPDWVLSRQRAWGVPLTCFVKKGAQPTDPDFLLRDPAVNARIAAAFEAEGADAWYKPGAKERFLGDDHNADDYDQVFDVLDVWFDSGSTHAFVLRDRADGSDDGLADLYLEGTDQHRGWFHSSMLQACGTIGRAPYRGVLTHGFTLDEKGNKMSKSLGNTVAPEEVVKQYGADILRLWVAQSDYTADLRIGPEILKGVADSYRRLRNTMRFLLGNLAGFSDAERVDPADMPELERWVLHRLAELDDTVRQGFDAYDFQGVFQALFNFCTVDLSSFYFDIRKDALYCDGPDSIRRKSARTVLDILFHRLTTWLAPILVFTMEDVWLDRFPGEDSSVHLQDIPETPQAWRDDALAAKWAGLRRVRRVVTAALEIQRRDKVIGASLEAAPVVHVRDKDVLAALKTVDFADICITSAIQFTGDPSPNEAFRLPEVDGVGVVFEKADGQKCGRCWKILPDVGSHAHAETCARCNAALG</sequence>
<dbReference type="InterPro" id="IPR023585">
    <property type="entry name" value="Ile-tRNA-ligase_type1"/>
</dbReference>
<comment type="caution">
    <text evidence="16">The sequence shown here is derived from an EMBL/GenBank/DDBJ whole genome shotgun (WGS) entry which is preliminary data.</text>
</comment>
<gene>
    <name evidence="12" type="primary">ileS</name>
    <name evidence="16" type="ORF">EV663_10748</name>
</gene>
<dbReference type="GO" id="GO:0005829">
    <property type="term" value="C:cytosol"/>
    <property type="evidence" value="ECO:0007669"/>
    <property type="project" value="TreeGrafter"/>
</dbReference>
<feature type="short sequence motif" description="'HIGH' region" evidence="12">
    <location>
        <begin position="61"/>
        <end position="71"/>
    </location>
</feature>
<dbReference type="RefSeq" id="WP_132951432.1">
    <property type="nucleotide sequence ID" value="NZ_SLXU01000007.1"/>
</dbReference>
<keyword evidence="6 12" id="KW-0862">Zinc</keyword>
<evidence type="ECO:0000313" key="16">
    <source>
        <dbReference type="EMBL" id="TCP60874.1"/>
    </source>
</evidence>
<dbReference type="Gene3D" id="1.10.730.20">
    <property type="match status" value="1"/>
</dbReference>
<keyword evidence="7 12" id="KW-0067">ATP-binding</keyword>
<dbReference type="PANTHER" id="PTHR42765">
    <property type="entry name" value="SOLEUCYL-TRNA SYNTHETASE"/>
    <property type="match status" value="1"/>
</dbReference>
<dbReference type="Pfam" id="PF00133">
    <property type="entry name" value="tRNA-synt_1"/>
    <property type="match status" value="1"/>
</dbReference>
<keyword evidence="3 12" id="KW-0436">Ligase</keyword>
<comment type="function">
    <text evidence="10 12">Catalyzes the attachment of isoleucine to tRNA(Ile). As IleRS can inadvertently accommodate and process structurally similar amino acids such as valine, to avoid such errors it has two additional distinct tRNA(Ile)-dependent editing activities. One activity is designated as 'pretransfer' editing and involves the hydrolysis of activated Val-AMP. The other activity is designated 'posttransfer' editing and involves deacylation of mischarged Val-tRNA(Ile).</text>
</comment>
<dbReference type="InterPro" id="IPR050081">
    <property type="entry name" value="Ile-tRNA_ligase"/>
</dbReference>
<comment type="subunit">
    <text evidence="12">Monomer.</text>
</comment>
<evidence type="ECO:0000256" key="9">
    <source>
        <dbReference type="ARBA" id="ARBA00023146"/>
    </source>
</evidence>
<feature type="binding site" evidence="12">
    <location>
        <position position="1018"/>
    </location>
    <ligand>
        <name>Zn(2+)</name>
        <dbReference type="ChEBI" id="CHEBI:29105"/>
    </ligand>
</feature>
<evidence type="ECO:0000256" key="8">
    <source>
        <dbReference type="ARBA" id="ARBA00022917"/>
    </source>
</evidence>
<dbReference type="GO" id="GO:0006428">
    <property type="term" value="P:isoleucyl-tRNA aminoacylation"/>
    <property type="evidence" value="ECO:0007669"/>
    <property type="project" value="UniProtKB-UniRule"/>
</dbReference>
<dbReference type="HAMAP" id="MF_02002">
    <property type="entry name" value="Ile_tRNA_synth_type1"/>
    <property type="match status" value="1"/>
</dbReference>
<dbReference type="InterPro" id="IPR009008">
    <property type="entry name" value="Val/Leu/Ile-tRNA-synth_edit"/>
</dbReference>
<feature type="domain" description="Zinc finger FPG/IleRS-type" evidence="14">
    <location>
        <begin position="993"/>
        <end position="1018"/>
    </location>
</feature>
<dbReference type="InterPro" id="IPR013155">
    <property type="entry name" value="M/V/L/I-tRNA-synth_anticd-bd"/>
</dbReference>
<dbReference type="OrthoDB" id="9810365at2"/>
<dbReference type="InterPro" id="IPR001412">
    <property type="entry name" value="aa-tRNA-synth_I_CS"/>
</dbReference>
<comment type="subcellular location">
    <subcellularLocation>
        <location evidence="12">Cytoplasm</location>
    </subcellularLocation>
</comment>
<dbReference type="EC" id="6.1.1.5" evidence="12"/>
<evidence type="ECO:0000256" key="11">
    <source>
        <dbReference type="ARBA" id="ARBA00048359"/>
    </source>
</evidence>
<name>A0A4R2REA7_9RHOB</name>
<reference evidence="16 17" key="1">
    <citation type="submission" date="2019-03" db="EMBL/GenBank/DDBJ databases">
        <title>Genomic Encyclopedia of Type Strains, Phase IV (KMG-IV): sequencing the most valuable type-strain genomes for metagenomic binning, comparative biology and taxonomic classification.</title>
        <authorList>
            <person name="Goeker M."/>
        </authorList>
    </citation>
    <scope>NUCLEOTIDE SEQUENCE [LARGE SCALE GENOMIC DNA]</scope>
    <source>
        <strain evidence="16 17">DSM 24766</strain>
    </source>
</reference>
<feature type="binding site" evidence="12">
    <location>
        <position position="705"/>
    </location>
    <ligand>
        <name>ATP</name>
        <dbReference type="ChEBI" id="CHEBI:30616"/>
    </ligand>
</feature>
<dbReference type="PROSITE" id="PS00178">
    <property type="entry name" value="AA_TRNA_LIGASE_I"/>
    <property type="match status" value="1"/>
</dbReference>
<dbReference type="SUPFAM" id="SSF47323">
    <property type="entry name" value="Anticodon-binding domain of a subclass of class I aminoacyl-tRNA synthetases"/>
    <property type="match status" value="1"/>
</dbReference>
<dbReference type="GO" id="GO:0004822">
    <property type="term" value="F:isoleucine-tRNA ligase activity"/>
    <property type="evidence" value="ECO:0007669"/>
    <property type="project" value="UniProtKB-UniRule"/>
</dbReference>
<evidence type="ECO:0000256" key="6">
    <source>
        <dbReference type="ARBA" id="ARBA00022833"/>
    </source>
</evidence>
<evidence type="ECO:0000259" key="13">
    <source>
        <dbReference type="Pfam" id="PF00133"/>
    </source>
</evidence>
<dbReference type="SUPFAM" id="SSF52374">
    <property type="entry name" value="Nucleotidylyl transferase"/>
    <property type="match status" value="1"/>
</dbReference>
<evidence type="ECO:0000313" key="17">
    <source>
        <dbReference type="Proteomes" id="UP000295050"/>
    </source>
</evidence>
<dbReference type="InterPro" id="IPR002301">
    <property type="entry name" value="Ile-tRNA-ligase"/>
</dbReference>
<dbReference type="GO" id="GO:0002161">
    <property type="term" value="F:aminoacyl-tRNA deacylase activity"/>
    <property type="evidence" value="ECO:0007669"/>
    <property type="project" value="InterPro"/>
</dbReference>
<feature type="binding site" evidence="12">
    <location>
        <position position="661"/>
    </location>
    <ligand>
        <name>L-isoleucyl-5'-AMP</name>
        <dbReference type="ChEBI" id="CHEBI:178002"/>
    </ligand>
</feature>